<evidence type="ECO:0000256" key="1">
    <source>
        <dbReference type="SAM" id="MobiDB-lite"/>
    </source>
</evidence>
<accession>A0A843XMJ0</accession>
<feature type="region of interest" description="Disordered" evidence="1">
    <location>
        <begin position="1"/>
        <end position="36"/>
    </location>
</feature>
<organism evidence="2 3">
    <name type="scientific">Colocasia esculenta</name>
    <name type="common">Wild taro</name>
    <name type="synonym">Arum esculentum</name>
    <dbReference type="NCBI Taxonomy" id="4460"/>
    <lineage>
        <taxon>Eukaryota</taxon>
        <taxon>Viridiplantae</taxon>
        <taxon>Streptophyta</taxon>
        <taxon>Embryophyta</taxon>
        <taxon>Tracheophyta</taxon>
        <taxon>Spermatophyta</taxon>
        <taxon>Magnoliopsida</taxon>
        <taxon>Liliopsida</taxon>
        <taxon>Araceae</taxon>
        <taxon>Aroideae</taxon>
        <taxon>Colocasieae</taxon>
        <taxon>Colocasia</taxon>
    </lineage>
</organism>
<dbReference type="EMBL" id="NMUH01009921">
    <property type="protein sequence ID" value="MQM20536.1"/>
    <property type="molecule type" value="Genomic_DNA"/>
</dbReference>
<protein>
    <submittedName>
        <fullName evidence="2">Uncharacterized protein</fullName>
    </submittedName>
</protein>
<name>A0A843XMJ0_COLES</name>
<feature type="compositionally biased region" description="Polar residues" evidence="1">
    <location>
        <begin position="7"/>
        <end position="28"/>
    </location>
</feature>
<comment type="caution">
    <text evidence="2">The sequence shown here is derived from an EMBL/GenBank/DDBJ whole genome shotgun (WGS) entry which is preliminary data.</text>
</comment>
<evidence type="ECO:0000313" key="3">
    <source>
        <dbReference type="Proteomes" id="UP000652761"/>
    </source>
</evidence>
<reference evidence="2" key="1">
    <citation type="submission" date="2017-07" db="EMBL/GenBank/DDBJ databases">
        <title>Taro Niue Genome Assembly and Annotation.</title>
        <authorList>
            <person name="Atibalentja N."/>
            <person name="Keating K."/>
            <person name="Fields C.J."/>
        </authorList>
    </citation>
    <scope>NUCLEOTIDE SEQUENCE</scope>
    <source>
        <strain evidence="2">Niue_2</strain>
        <tissue evidence="2">Leaf</tissue>
    </source>
</reference>
<gene>
    <name evidence="2" type="ORF">Taro_053558</name>
</gene>
<keyword evidence="3" id="KW-1185">Reference proteome</keyword>
<proteinExistence type="predicted"/>
<evidence type="ECO:0000313" key="2">
    <source>
        <dbReference type="EMBL" id="MQM20536.1"/>
    </source>
</evidence>
<sequence>MKVRYNNGDSTTLYSPRSESLSTVSSKEVGSPAKPVRRSKSESKRLINWRCCCYHYWGWRSALDLLLKSRTIFDLVVTAPALQAFSRYHPTLCTTVCLPALGTLLLHTRGTLRRYLSTAGCHWTLRCLIRCLLLILPLERGRRSLLQSFLLLEVLLHFTLLPTSSAKGLIQGTMIERH</sequence>
<dbReference type="AlphaFoldDB" id="A0A843XMJ0"/>
<dbReference type="Proteomes" id="UP000652761">
    <property type="component" value="Unassembled WGS sequence"/>
</dbReference>